<evidence type="ECO:0000256" key="4">
    <source>
        <dbReference type="SAM" id="SignalP"/>
    </source>
</evidence>
<dbReference type="PANTHER" id="PTHR43649:SF30">
    <property type="entry name" value="ABC TRANSPORTER SUBSTRATE-BINDING PROTEIN"/>
    <property type="match status" value="1"/>
</dbReference>
<evidence type="ECO:0000256" key="3">
    <source>
        <dbReference type="ARBA" id="ARBA00022764"/>
    </source>
</evidence>
<keyword evidence="5" id="KW-0614">Plasmid</keyword>
<gene>
    <name evidence="5" type="ORF">CES85_3650</name>
</gene>
<sequence>MKLQAKRAIKTLFVTSVTLAVLGGWGTAQAEPVEINFYYPVAIGGPVTKIVEDLIARFEGQHPDIKVKPIYSGTYPETLSKSLTAFKSGQAPEVAVMLSTDMFTLIEEDAIVPYEDLAKTDDDKAWLAGFTPVFMVNSRSEDKTWGVPFQRGTTVFFWNKEAFKEVGLDPEKGPQDWAEVVDFATKLTKRTANGSVERWGMQVPSSLTSYWLLQGYVAQNGGKIAEPDGKKTYFNSPEVVDAMQYWVDLAAKHNVMKPGVIEWATNPKDFFESRAAMMTTTSGNLTNVKNNAPFPFGVQILPKNKAFGAPTSGGNAYIFNVEDETKQQAAFQFVKWLSSADQAAEWSIKTGYIAARDDAWETEAMKKYVEDFPGAKVPHDQIPYMVPELSTYENQRVARVIDDAIEASLTGNKSVEKALEDAQAEAERILKPYN</sequence>
<protein>
    <submittedName>
        <fullName evidence="5">Bacterial extracellular solute-binding family protein</fullName>
    </submittedName>
</protein>
<comment type="subcellular location">
    <subcellularLocation>
        <location evidence="1">Periplasm</location>
    </subcellularLocation>
</comment>
<dbReference type="PANTHER" id="PTHR43649">
    <property type="entry name" value="ARABINOSE-BINDING PROTEIN-RELATED"/>
    <property type="match status" value="1"/>
</dbReference>
<dbReference type="Proteomes" id="UP000215256">
    <property type="component" value="Plasmid unnamed1"/>
</dbReference>
<organism evidence="5 6">
    <name type="scientific">Ochrobactrum quorumnocens</name>
    <dbReference type="NCBI Taxonomy" id="271865"/>
    <lineage>
        <taxon>Bacteria</taxon>
        <taxon>Pseudomonadati</taxon>
        <taxon>Pseudomonadota</taxon>
        <taxon>Alphaproteobacteria</taxon>
        <taxon>Hyphomicrobiales</taxon>
        <taxon>Brucellaceae</taxon>
        <taxon>Brucella/Ochrobactrum group</taxon>
        <taxon>Ochrobactrum</taxon>
    </lineage>
</organism>
<dbReference type="OrthoDB" id="9805950at2"/>
<dbReference type="Gene3D" id="3.40.190.10">
    <property type="entry name" value="Periplasmic binding protein-like II"/>
    <property type="match status" value="2"/>
</dbReference>
<evidence type="ECO:0000313" key="5">
    <source>
        <dbReference type="EMBL" id="ASV88790.1"/>
    </source>
</evidence>
<dbReference type="AlphaFoldDB" id="A0A248UQH0"/>
<dbReference type="RefSeq" id="WP_095448684.1">
    <property type="nucleotide sequence ID" value="NZ_CP022605.1"/>
</dbReference>
<feature type="signal peptide" evidence="4">
    <location>
        <begin position="1"/>
        <end position="30"/>
    </location>
</feature>
<dbReference type="Pfam" id="PF13416">
    <property type="entry name" value="SBP_bac_8"/>
    <property type="match status" value="1"/>
</dbReference>
<proteinExistence type="inferred from homology"/>
<reference evidence="5 6" key="1">
    <citation type="submission" date="2017-07" db="EMBL/GenBank/DDBJ databases">
        <title>Phylogenetic study on the rhizospheric bacterium Ochrobactrum sp. A44.</title>
        <authorList>
            <person name="Krzyzanowska D.M."/>
            <person name="Ossowicki A."/>
            <person name="Rajewska M."/>
            <person name="Maciag T."/>
            <person name="Kaczynski Z."/>
            <person name="Czerwicka M."/>
            <person name="Jafra S."/>
        </authorList>
    </citation>
    <scope>NUCLEOTIDE SEQUENCE [LARGE SCALE GENOMIC DNA]</scope>
    <source>
        <strain evidence="5 6">A44</strain>
        <plasmid evidence="5 6">unnamed1</plasmid>
    </source>
</reference>
<dbReference type="KEGG" id="och:CES85_3650"/>
<dbReference type="InterPro" id="IPR050490">
    <property type="entry name" value="Bact_solute-bd_prot1"/>
</dbReference>
<dbReference type="SUPFAM" id="SSF53850">
    <property type="entry name" value="Periplasmic binding protein-like II"/>
    <property type="match status" value="1"/>
</dbReference>
<feature type="chain" id="PRO_5012196736" evidence="4">
    <location>
        <begin position="31"/>
        <end position="434"/>
    </location>
</feature>
<dbReference type="InterPro" id="IPR006059">
    <property type="entry name" value="SBP"/>
</dbReference>
<dbReference type="GO" id="GO:0042597">
    <property type="term" value="C:periplasmic space"/>
    <property type="evidence" value="ECO:0007669"/>
    <property type="project" value="UniProtKB-SubCell"/>
</dbReference>
<keyword evidence="4" id="KW-0732">Signal</keyword>
<evidence type="ECO:0000256" key="2">
    <source>
        <dbReference type="ARBA" id="ARBA00008520"/>
    </source>
</evidence>
<accession>A0A248UQH0</accession>
<dbReference type="CDD" id="cd14748">
    <property type="entry name" value="PBP2_UgpB"/>
    <property type="match status" value="1"/>
</dbReference>
<evidence type="ECO:0000313" key="6">
    <source>
        <dbReference type="Proteomes" id="UP000215256"/>
    </source>
</evidence>
<dbReference type="EMBL" id="CP022605">
    <property type="protein sequence ID" value="ASV88790.1"/>
    <property type="molecule type" value="Genomic_DNA"/>
</dbReference>
<name>A0A248UQH0_9HYPH</name>
<keyword evidence="3" id="KW-0574">Periplasm</keyword>
<comment type="similarity">
    <text evidence="2">Belongs to the bacterial solute-binding protein 1 family.</text>
</comment>
<geneLocation type="plasmid" evidence="5 6">
    <name>unnamed1</name>
</geneLocation>
<evidence type="ECO:0000256" key="1">
    <source>
        <dbReference type="ARBA" id="ARBA00004418"/>
    </source>
</evidence>